<dbReference type="InterPro" id="IPR033985">
    <property type="entry name" value="SusD-like_N"/>
</dbReference>
<evidence type="ECO:0000259" key="7">
    <source>
        <dbReference type="Pfam" id="PF14322"/>
    </source>
</evidence>
<dbReference type="PROSITE" id="PS51257">
    <property type="entry name" value="PROKAR_LIPOPROTEIN"/>
    <property type="match status" value="1"/>
</dbReference>
<dbReference type="Pfam" id="PF14322">
    <property type="entry name" value="SusD-like_3"/>
    <property type="match status" value="1"/>
</dbReference>
<evidence type="ECO:0000256" key="3">
    <source>
        <dbReference type="ARBA" id="ARBA00022729"/>
    </source>
</evidence>
<dbReference type="InterPro" id="IPR012944">
    <property type="entry name" value="SusD_RagB_dom"/>
</dbReference>
<evidence type="ECO:0000256" key="5">
    <source>
        <dbReference type="ARBA" id="ARBA00023237"/>
    </source>
</evidence>
<name>A0A2P8GD69_9BACT</name>
<dbReference type="EMBL" id="PYGK01000004">
    <property type="protein sequence ID" value="PSL31933.1"/>
    <property type="molecule type" value="Genomic_DNA"/>
</dbReference>
<dbReference type="GO" id="GO:0009279">
    <property type="term" value="C:cell outer membrane"/>
    <property type="evidence" value="ECO:0007669"/>
    <property type="project" value="UniProtKB-SubCell"/>
</dbReference>
<dbReference type="Proteomes" id="UP000240978">
    <property type="component" value="Unassembled WGS sequence"/>
</dbReference>
<keyword evidence="5" id="KW-0998">Cell outer membrane</keyword>
<proteinExistence type="inferred from homology"/>
<evidence type="ECO:0000256" key="2">
    <source>
        <dbReference type="ARBA" id="ARBA00006275"/>
    </source>
</evidence>
<evidence type="ECO:0000313" key="8">
    <source>
        <dbReference type="EMBL" id="PSL31933.1"/>
    </source>
</evidence>
<keyword evidence="3" id="KW-0732">Signal</keyword>
<gene>
    <name evidence="8" type="ORF">CLV42_104234</name>
</gene>
<feature type="domain" description="SusD-like N-terminal" evidence="7">
    <location>
        <begin position="21"/>
        <end position="223"/>
    </location>
</feature>
<dbReference type="AlphaFoldDB" id="A0A2P8GD69"/>
<accession>A0A2P8GD69</accession>
<comment type="subcellular location">
    <subcellularLocation>
        <location evidence="1">Cell outer membrane</location>
    </subcellularLocation>
</comment>
<dbReference type="Gene3D" id="1.25.40.390">
    <property type="match status" value="1"/>
</dbReference>
<dbReference type="OrthoDB" id="653598at2"/>
<comment type="similarity">
    <text evidence="2">Belongs to the SusD family.</text>
</comment>
<organism evidence="8 9">
    <name type="scientific">Chitinophaga ginsengisoli</name>
    <dbReference type="NCBI Taxonomy" id="363837"/>
    <lineage>
        <taxon>Bacteria</taxon>
        <taxon>Pseudomonadati</taxon>
        <taxon>Bacteroidota</taxon>
        <taxon>Chitinophagia</taxon>
        <taxon>Chitinophagales</taxon>
        <taxon>Chitinophagaceae</taxon>
        <taxon>Chitinophaga</taxon>
    </lineage>
</organism>
<keyword evidence="9" id="KW-1185">Reference proteome</keyword>
<evidence type="ECO:0000256" key="1">
    <source>
        <dbReference type="ARBA" id="ARBA00004442"/>
    </source>
</evidence>
<evidence type="ECO:0000259" key="6">
    <source>
        <dbReference type="Pfam" id="PF07980"/>
    </source>
</evidence>
<sequence>MIKRIFFPAVIILLSACTEKLDIKPDQSLNVPETIADFQALLDNADIINAFIPSYGEAGADNYYITDTRYNGLSTNNDRNTYIWAKDLFPVNDVAADWTYGYVRVNYCNLVLEGLEHITTGMGTTAYNNVKGAALFLRALSFYTLAGEFCKPYDSATAATDPGIPLRLKSDVQIIYQRASIKATYEQVLADLAVAAELLPDIATSKTRPSKAALYGLLARIHLSLKNYREALDYVNLSLAIYHKLLDYNTLDTASSLPFDMFNDEVLFFASLTPTGLLRMSSTIVDSALYRQYQDNDLRKSLFFRDGMGNTKLFKGTYSGNPFYHFGGITVDEMYITRAECYARLSDPVHAMEDLNTLLRTRWKSGSYTDMTAANADDALKKVLTERRKELLFRGLRWIDLRRLNKDARFAKTLTRIVKGSVYQLLPNDARYVYPIPADEIIHSGIEQNVR</sequence>
<dbReference type="Pfam" id="PF07980">
    <property type="entry name" value="SusD_RagB"/>
    <property type="match status" value="1"/>
</dbReference>
<comment type="caution">
    <text evidence="8">The sequence shown here is derived from an EMBL/GenBank/DDBJ whole genome shotgun (WGS) entry which is preliminary data.</text>
</comment>
<dbReference type="RefSeq" id="WP_106602153.1">
    <property type="nucleotide sequence ID" value="NZ_PYGK01000004.1"/>
</dbReference>
<evidence type="ECO:0000313" key="9">
    <source>
        <dbReference type="Proteomes" id="UP000240978"/>
    </source>
</evidence>
<feature type="domain" description="RagB/SusD" evidence="6">
    <location>
        <begin position="333"/>
        <end position="441"/>
    </location>
</feature>
<protein>
    <submittedName>
        <fullName evidence="8">SusD-like starch-binding protein associating with outer membrane</fullName>
    </submittedName>
</protein>
<reference evidence="8 9" key="1">
    <citation type="submission" date="2018-03" db="EMBL/GenBank/DDBJ databases">
        <title>Genomic Encyclopedia of Archaeal and Bacterial Type Strains, Phase II (KMG-II): from individual species to whole genera.</title>
        <authorList>
            <person name="Goeker M."/>
        </authorList>
    </citation>
    <scope>NUCLEOTIDE SEQUENCE [LARGE SCALE GENOMIC DNA]</scope>
    <source>
        <strain evidence="8 9">DSM 18107</strain>
    </source>
</reference>
<dbReference type="InterPro" id="IPR011990">
    <property type="entry name" value="TPR-like_helical_dom_sf"/>
</dbReference>
<dbReference type="SUPFAM" id="SSF48452">
    <property type="entry name" value="TPR-like"/>
    <property type="match status" value="1"/>
</dbReference>
<keyword evidence="4" id="KW-0472">Membrane</keyword>
<evidence type="ECO:0000256" key="4">
    <source>
        <dbReference type="ARBA" id="ARBA00023136"/>
    </source>
</evidence>